<dbReference type="Proteomes" id="UP001196870">
    <property type="component" value="Unassembled WGS sequence"/>
</dbReference>
<reference evidence="3" key="1">
    <citation type="journal article" date="2021" name="Syst. Appl. Microbiol.">
        <title>Roseomonas hellenica sp. nov., isolated from roots of wild-growing Alkanna tinctoria.</title>
        <authorList>
            <person name="Rat A."/>
            <person name="Naranjo H.D."/>
            <person name="Lebbe L."/>
            <person name="Cnockaert M."/>
            <person name="Krigas N."/>
            <person name="Grigoriadou K."/>
            <person name="Maloupa E."/>
            <person name="Willems A."/>
        </authorList>
    </citation>
    <scope>NUCLEOTIDE SEQUENCE [LARGE SCALE GENOMIC DNA]</scope>
    <source>
        <strain evidence="3">LMG 31523</strain>
    </source>
</reference>
<evidence type="ECO:0000313" key="2">
    <source>
        <dbReference type="EMBL" id="MBR0666792.1"/>
    </source>
</evidence>
<feature type="domain" description="Amidohydrolase 3" evidence="1">
    <location>
        <begin position="46"/>
        <end position="550"/>
    </location>
</feature>
<dbReference type="EMBL" id="JAAGBB010000026">
    <property type="protein sequence ID" value="MBR0666792.1"/>
    <property type="molecule type" value="Genomic_DNA"/>
</dbReference>
<dbReference type="SUPFAM" id="SSF51556">
    <property type="entry name" value="Metallo-dependent hydrolases"/>
    <property type="match status" value="1"/>
</dbReference>
<evidence type="ECO:0000313" key="3">
    <source>
        <dbReference type="Proteomes" id="UP001196870"/>
    </source>
</evidence>
<proteinExistence type="predicted"/>
<accession>A0ABS5F2M1</accession>
<keyword evidence="3" id="KW-1185">Reference proteome</keyword>
<dbReference type="InterPro" id="IPR050378">
    <property type="entry name" value="Metallo-dep_Hydrolases_sf"/>
</dbReference>
<dbReference type="Gene3D" id="2.30.40.10">
    <property type="entry name" value="Urease, subunit C, domain 1"/>
    <property type="match status" value="1"/>
</dbReference>
<dbReference type="Gene3D" id="3.20.20.140">
    <property type="entry name" value="Metal-dependent hydrolases"/>
    <property type="match status" value="1"/>
</dbReference>
<protein>
    <submittedName>
        <fullName evidence="2">Amidohydrolase family protein</fullName>
    </submittedName>
</protein>
<gene>
    <name evidence="2" type="ORF">GXW71_20700</name>
</gene>
<dbReference type="Pfam" id="PF07969">
    <property type="entry name" value="Amidohydro_3"/>
    <property type="match status" value="1"/>
</dbReference>
<evidence type="ECO:0000259" key="1">
    <source>
        <dbReference type="Pfam" id="PF07969"/>
    </source>
</evidence>
<dbReference type="PANTHER" id="PTHR11647:SF1">
    <property type="entry name" value="COLLAPSIN RESPONSE MEDIATOR PROTEIN"/>
    <property type="match status" value="1"/>
</dbReference>
<dbReference type="InterPro" id="IPR011059">
    <property type="entry name" value="Metal-dep_hydrolase_composite"/>
</dbReference>
<sequence>MAARHDLVIRNGTVIDGTGAAPREADIALEDGRIAAIGRIEGSGAEEIDARGDLVTPGFVDIHTHYDGQAVWDSHLQPSAWHGVTTVVMGNCGVGFAPVKPGDRNRLIELMEGVEDIPAPALHEGLDFRWESFAEYLDVLEQRPRDTDICTLLPHAAIRVNVMGDRAMRLEDATPADIAAMRTIARDAAAAGAFGFSTSRTISHKTLAGDPTPSLRAQEDELIGIARGLGEGGGGLVELVSDWNTPDPATEFAMVRRLVEATRRPVLFSLTARHDRTEAWRELLALSDAAAAEGLPIRPVFPPRPIGILLGLQGSQNPFSGTPSYKAIAHLPLAQRVQAMRDPAMRARILSEDPVAGSSFPLITRLSYERMFPFGDPPDYAPPREASIAARAQRAGITAAELAYDTLLAEDGHGFIFAPLTNFADYTLSASGECLRHPNAVVGLSDGGAHVGFISDGSFPTFLLTHWGKREGIPLPELIRRQTSDTARAAGLRDRGVLARGMKADLNVIDPDRLALQAPRMVADLPAGGRRLLQRARGYRATVVAGAVTYRDGEATGALPGRLVRRGKVRLVPA</sequence>
<dbReference type="PANTHER" id="PTHR11647">
    <property type="entry name" value="HYDRANTOINASE/DIHYDROPYRIMIDINASE FAMILY MEMBER"/>
    <property type="match status" value="1"/>
</dbReference>
<comment type="caution">
    <text evidence="2">The sequence shown here is derived from an EMBL/GenBank/DDBJ whole genome shotgun (WGS) entry which is preliminary data.</text>
</comment>
<dbReference type="RefSeq" id="WP_211854572.1">
    <property type="nucleotide sequence ID" value="NZ_JAAGBB010000026.1"/>
</dbReference>
<organism evidence="2 3">
    <name type="scientific">Plastoroseomonas hellenica</name>
    <dbReference type="NCBI Taxonomy" id="2687306"/>
    <lineage>
        <taxon>Bacteria</taxon>
        <taxon>Pseudomonadati</taxon>
        <taxon>Pseudomonadota</taxon>
        <taxon>Alphaproteobacteria</taxon>
        <taxon>Acetobacterales</taxon>
        <taxon>Acetobacteraceae</taxon>
        <taxon>Plastoroseomonas</taxon>
    </lineage>
</organism>
<dbReference type="InterPro" id="IPR013108">
    <property type="entry name" value="Amidohydro_3"/>
</dbReference>
<name>A0ABS5F2M1_9PROT</name>
<dbReference type="InterPro" id="IPR032466">
    <property type="entry name" value="Metal_Hydrolase"/>
</dbReference>
<dbReference type="SUPFAM" id="SSF51338">
    <property type="entry name" value="Composite domain of metallo-dependent hydrolases"/>
    <property type="match status" value="1"/>
</dbReference>